<proteinExistence type="predicted"/>
<organism evidence="1 2">
    <name type="scientific">Acorus gramineus</name>
    <name type="common">Dwarf sweet flag</name>
    <dbReference type="NCBI Taxonomy" id="55184"/>
    <lineage>
        <taxon>Eukaryota</taxon>
        <taxon>Viridiplantae</taxon>
        <taxon>Streptophyta</taxon>
        <taxon>Embryophyta</taxon>
        <taxon>Tracheophyta</taxon>
        <taxon>Spermatophyta</taxon>
        <taxon>Magnoliopsida</taxon>
        <taxon>Liliopsida</taxon>
        <taxon>Acoraceae</taxon>
        <taxon>Acorus</taxon>
    </lineage>
</organism>
<sequence length="295" mass="32987">MMDCDNNGDDLWNLQEDLYCLEGDSRLDISQYLWDEVNQQDDSLLYMLEDQTPTKDFMDFGYDFCDVVGEKSIKESSSQSKRRRMLQFTSPIDSVIHDGQVTPALETSMVDGDPIIEDGMPENLEWDPGLPLCASGCDRMNHSSGVWMTNCLNNTEMPFIPEEMNVSGDSGDQVDTLEYCNVPPTMEAERILVTPQATCKIIKGKKSYRPAKKLVTSVAYPFALIKPCGVQGDVTLRDINQRIHAPLPSKSNNLKEEDPFLSYPTSAFSGKPVVTKTKIRTEGGKGSITIMRTRG</sequence>
<accession>A0AAV9A6D6</accession>
<dbReference type="InterPro" id="IPR039933">
    <property type="entry name" value="XRI1"/>
</dbReference>
<evidence type="ECO:0000313" key="1">
    <source>
        <dbReference type="EMBL" id="KAK1259787.1"/>
    </source>
</evidence>
<protein>
    <submittedName>
        <fullName evidence="1">Protein XRI1</fullName>
    </submittedName>
</protein>
<dbReference type="GO" id="GO:0007140">
    <property type="term" value="P:male meiotic nuclear division"/>
    <property type="evidence" value="ECO:0007669"/>
    <property type="project" value="InterPro"/>
</dbReference>
<reference evidence="1" key="1">
    <citation type="journal article" date="2023" name="Nat. Commun.">
        <title>Diploid and tetraploid genomes of Acorus and the evolution of monocots.</title>
        <authorList>
            <person name="Ma L."/>
            <person name="Liu K.W."/>
            <person name="Li Z."/>
            <person name="Hsiao Y.Y."/>
            <person name="Qi Y."/>
            <person name="Fu T."/>
            <person name="Tang G.D."/>
            <person name="Zhang D."/>
            <person name="Sun W.H."/>
            <person name="Liu D.K."/>
            <person name="Li Y."/>
            <person name="Chen G.Z."/>
            <person name="Liu X.D."/>
            <person name="Liao X.Y."/>
            <person name="Jiang Y.T."/>
            <person name="Yu X."/>
            <person name="Hao Y."/>
            <person name="Huang J."/>
            <person name="Zhao X.W."/>
            <person name="Ke S."/>
            <person name="Chen Y.Y."/>
            <person name="Wu W.L."/>
            <person name="Hsu J.L."/>
            <person name="Lin Y.F."/>
            <person name="Huang M.D."/>
            <person name="Li C.Y."/>
            <person name="Huang L."/>
            <person name="Wang Z.W."/>
            <person name="Zhao X."/>
            <person name="Zhong W.Y."/>
            <person name="Peng D.H."/>
            <person name="Ahmad S."/>
            <person name="Lan S."/>
            <person name="Zhang J.S."/>
            <person name="Tsai W.C."/>
            <person name="Van de Peer Y."/>
            <person name="Liu Z.J."/>
        </authorList>
    </citation>
    <scope>NUCLEOTIDE SEQUENCE</scope>
    <source>
        <strain evidence="1">SCP</strain>
    </source>
</reference>
<reference evidence="1" key="2">
    <citation type="submission" date="2023-06" db="EMBL/GenBank/DDBJ databases">
        <authorList>
            <person name="Ma L."/>
            <person name="Liu K.-W."/>
            <person name="Li Z."/>
            <person name="Hsiao Y.-Y."/>
            <person name="Qi Y."/>
            <person name="Fu T."/>
            <person name="Tang G."/>
            <person name="Zhang D."/>
            <person name="Sun W.-H."/>
            <person name="Liu D.-K."/>
            <person name="Li Y."/>
            <person name="Chen G.-Z."/>
            <person name="Liu X.-D."/>
            <person name="Liao X.-Y."/>
            <person name="Jiang Y.-T."/>
            <person name="Yu X."/>
            <person name="Hao Y."/>
            <person name="Huang J."/>
            <person name="Zhao X.-W."/>
            <person name="Ke S."/>
            <person name="Chen Y.-Y."/>
            <person name="Wu W.-L."/>
            <person name="Hsu J.-L."/>
            <person name="Lin Y.-F."/>
            <person name="Huang M.-D."/>
            <person name="Li C.-Y."/>
            <person name="Huang L."/>
            <person name="Wang Z.-W."/>
            <person name="Zhao X."/>
            <person name="Zhong W.-Y."/>
            <person name="Peng D.-H."/>
            <person name="Ahmad S."/>
            <person name="Lan S."/>
            <person name="Zhang J.-S."/>
            <person name="Tsai W.-C."/>
            <person name="Van De Peer Y."/>
            <person name="Liu Z.-J."/>
        </authorList>
    </citation>
    <scope>NUCLEOTIDE SEQUENCE</scope>
    <source>
        <strain evidence="1">SCP</strain>
        <tissue evidence="1">Leaves</tissue>
    </source>
</reference>
<dbReference type="AlphaFoldDB" id="A0AAV9A6D6"/>
<dbReference type="PANTHER" id="PTHR33385:SF4">
    <property type="entry name" value="PROTEIN XRI1"/>
    <property type="match status" value="1"/>
</dbReference>
<keyword evidence="2" id="KW-1185">Reference proteome</keyword>
<name>A0AAV9A6D6_ACOGR</name>
<evidence type="ECO:0000313" key="2">
    <source>
        <dbReference type="Proteomes" id="UP001179952"/>
    </source>
</evidence>
<gene>
    <name evidence="1" type="ORF">QJS04_geneDACA020766</name>
</gene>
<dbReference type="GO" id="GO:0007143">
    <property type="term" value="P:female meiotic nuclear division"/>
    <property type="evidence" value="ECO:0007669"/>
    <property type="project" value="InterPro"/>
</dbReference>
<dbReference type="Proteomes" id="UP001179952">
    <property type="component" value="Unassembled WGS sequence"/>
</dbReference>
<dbReference type="PANTHER" id="PTHR33385">
    <property type="entry name" value="PROTEIN XRI1"/>
    <property type="match status" value="1"/>
</dbReference>
<comment type="caution">
    <text evidence="1">The sequence shown here is derived from an EMBL/GenBank/DDBJ whole genome shotgun (WGS) entry which is preliminary data.</text>
</comment>
<dbReference type="EMBL" id="JAUJYN010000012">
    <property type="protein sequence ID" value="KAK1259787.1"/>
    <property type="molecule type" value="Genomic_DNA"/>
</dbReference>